<dbReference type="InterPro" id="IPR026001">
    <property type="entry name" value="Abi-like_C"/>
</dbReference>
<feature type="region of interest" description="Disordered" evidence="1">
    <location>
        <begin position="273"/>
        <end position="293"/>
    </location>
</feature>
<reference evidence="4 5" key="1">
    <citation type="submission" date="2011-05" db="EMBL/GenBank/DDBJ databases">
        <title>Whole genome sequence of Microlunatus phosphovorus NM-1.</title>
        <authorList>
            <person name="Hosoyama A."/>
            <person name="Sasaki K."/>
            <person name="Harada T."/>
            <person name="Igarashi R."/>
            <person name="Kawakoshi A."/>
            <person name="Sasagawa M."/>
            <person name="Fukada J."/>
            <person name="Nakamura S."/>
            <person name="Katano Y."/>
            <person name="Hanada S."/>
            <person name="Kamagata Y."/>
            <person name="Nakamura N."/>
            <person name="Yamazaki S."/>
            <person name="Fujita N."/>
        </authorList>
    </citation>
    <scope>NUCLEOTIDE SEQUENCE [LARGE SCALE GENOMIC DNA]</scope>
    <source>
        <strain evidence="5">ATCC 700054 / DSM 10555 / JCM 9379 / NBRC 101784 / NCIMB 13414 / VKM Ac-1990 / NM-1</strain>
    </source>
</reference>
<feature type="domain" description="Abortive infection protein-like C-terminal" evidence="2">
    <location>
        <begin position="229"/>
        <end position="310"/>
    </location>
</feature>
<evidence type="ECO:0000259" key="3">
    <source>
        <dbReference type="Pfam" id="PF18860"/>
    </source>
</evidence>
<evidence type="ECO:0008006" key="6">
    <source>
        <dbReference type="Google" id="ProtNLM"/>
    </source>
</evidence>
<feature type="compositionally biased region" description="Gly residues" evidence="1">
    <location>
        <begin position="278"/>
        <end position="291"/>
    </location>
</feature>
<gene>
    <name evidence="4" type="ordered locus">MLP_51960</name>
</gene>
<evidence type="ECO:0000259" key="2">
    <source>
        <dbReference type="Pfam" id="PF14355"/>
    </source>
</evidence>
<protein>
    <recommendedName>
        <fullName evidence="6">Abortive infection protein-like C-terminal domain-containing protein</fullName>
    </recommendedName>
</protein>
<accession>F5XIH2</accession>
<dbReference type="Proteomes" id="UP000007947">
    <property type="component" value="Chromosome"/>
</dbReference>
<name>F5XIH2_MICPN</name>
<evidence type="ECO:0000313" key="4">
    <source>
        <dbReference type="EMBL" id="BAK38210.1"/>
    </source>
</evidence>
<sequence>MAQTRPNSDARPDSAPAAALSVVTRRDVFDYLLTADFDLYGRLDELPFLSRLYDLEQLPSQDSRFDSASGDIRQHRVNNDDWEDDWIFTDSRLQLGSGPDEILLEFLAQLVHPVVRPDATQARKIVDHLNALLRADGWQLTQAAEISGRPVFKPARIHHGAATAIGYAHVVAATVDTAYISRQVTRMEQAVDTDPELAIGTAKEFLETVCKTILDGTGTAYGKNDDVLALVKKTTAALQLSRDDVDPAAAAADTIRRILSSLAQIAQGTAELRNSYGTGHGRPGQSTGGLGPRHARLVVGSTATLASFLYDTYQERGKPAP</sequence>
<evidence type="ECO:0000256" key="1">
    <source>
        <dbReference type="SAM" id="MobiDB-lite"/>
    </source>
</evidence>
<dbReference type="HOGENOM" id="CLU_064307_0_0_11"/>
<evidence type="ECO:0000313" key="5">
    <source>
        <dbReference type="Proteomes" id="UP000007947"/>
    </source>
</evidence>
<dbReference type="Pfam" id="PF18860">
    <property type="entry name" value="AbiJ_NTD3"/>
    <property type="match status" value="1"/>
</dbReference>
<dbReference type="InterPro" id="IPR041427">
    <property type="entry name" value="AbiJ-NTD3"/>
</dbReference>
<dbReference type="OrthoDB" id="5139861at2"/>
<dbReference type="AlphaFoldDB" id="F5XIH2"/>
<dbReference type="STRING" id="1032480.MLP_51960"/>
<dbReference type="Pfam" id="PF14355">
    <property type="entry name" value="Abi_C"/>
    <property type="match status" value="1"/>
</dbReference>
<keyword evidence="5" id="KW-1185">Reference proteome</keyword>
<dbReference type="KEGG" id="mph:MLP_51960"/>
<dbReference type="eggNOG" id="ENOG502Z9XS">
    <property type="taxonomic scope" value="Bacteria"/>
</dbReference>
<feature type="domain" description="AbiJ-NTD3" evidence="3">
    <location>
        <begin position="20"/>
        <end position="186"/>
    </location>
</feature>
<dbReference type="EMBL" id="AP012204">
    <property type="protein sequence ID" value="BAK38210.1"/>
    <property type="molecule type" value="Genomic_DNA"/>
</dbReference>
<organism evidence="4 5">
    <name type="scientific">Microlunatus phosphovorus (strain ATCC 700054 / DSM 10555 / JCM 9379 / NBRC 101784 / NCIMB 13414 / VKM Ac-1990 / NM-1)</name>
    <dbReference type="NCBI Taxonomy" id="1032480"/>
    <lineage>
        <taxon>Bacteria</taxon>
        <taxon>Bacillati</taxon>
        <taxon>Actinomycetota</taxon>
        <taxon>Actinomycetes</taxon>
        <taxon>Propionibacteriales</taxon>
        <taxon>Propionibacteriaceae</taxon>
        <taxon>Microlunatus</taxon>
    </lineage>
</organism>
<proteinExistence type="predicted"/>
<dbReference type="RefSeq" id="WP_013866022.1">
    <property type="nucleotide sequence ID" value="NC_015635.1"/>
</dbReference>